<dbReference type="Gene3D" id="4.10.60.10">
    <property type="entry name" value="Zinc finger, CCHC-type"/>
    <property type="match status" value="1"/>
</dbReference>
<comment type="caution">
    <text evidence="7">The sequence shown here is derived from an EMBL/GenBank/DDBJ whole genome shotgun (WGS) entry which is preliminary data.</text>
</comment>
<sequence length="228" mass="24540">MAEGTRVFCGGLDERANQEELEAEFGKYGRVSQVWIARNPPGFGFITFADDRDADDACAALDGKNGWKVERARPSRREGGGGFGGGRGGGDRYGGGGGGFGGGDRYGGGGGGGDRPAYGQSKCYACGEMGHFARECPGGNPNGPGGGGGGGGRYDDRRGGGGRDYDRRDDRRDDDRRRDDRYDDRRGRDDRRDSPRRERDASPRRDRSPQRSRSPAGGRDRRDSPAYN</sequence>
<keyword evidence="2" id="KW-0862">Zinc</keyword>
<dbReference type="PANTHER" id="PTHR23147">
    <property type="entry name" value="SERINE/ARGININE RICH SPLICING FACTOR"/>
    <property type="match status" value="1"/>
</dbReference>
<dbReference type="InterPro" id="IPR012677">
    <property type="entry name" value="Nucleotide-bd_a/b_plait_sf"/>
</dbReference>
<evidence type="ECO:0000259" key="5">
    <source>
        <dbReference type="PROSITE" id="PS50102"/>
    </source>
</evidence>
<keyword evidence="3" id="KW-0694">RNA-binding</keyword>
<feature type="region of interest" description="Disordered" evidence="4">
    <location>
        <begin position="71"/>
        <end position="96"/>
    </location>
</feature>
<dbReference type="Gene3D" id="3.30.70.330">
    <property type="match status" value="1"/>
</dbReference>
<dbReference type="InterPro" id="IPR000504">
    <property type="entry name" value="RRM_dom"/>
</dbReference>
<name>A0A9D4TUV5_CHLVU</name>
<dbReference type="Pfam" id="PF00098">
    <property type="entry name" value="zf-CCHC"/>
    <property type="match status" value="1"/>
</dbReference>
<feature type="region of interest" description="Disordered" evidence="4">
    <location>
        <begin position="137"/>
        <end position="228"/>
    </location>
</feature>
<dbReference type="GO" id="GO:0003723">
    <property type="term" value="F:RNA binding"/>
    <property type="evidence" value="ECO:0007669"/>
    <property type="project" value="UniProtKB-UniRule"/>
</dbReference>
<dbReference type="InterPro" id="IPR001878">
    <property type="entry name" value="Znf_CCHC"/>
</dbReference>
<feature type="domain" description="CCHC-type" evidence="6">
    <location>
        <begin position="122"/>
        <end position="137"/>
    </location>
</feature>
<evidence type="ECO:0000313" key="7">
    <source>
        <dbReference type="EMBL" id="KAI3435656.1"/>
    </source>
</evidence>
<evidence type="ECO:0000256" key="2">
    <source>
        <dbReference type="PROSITE-ProRule" id="PRU00047"/>
    </source>
</evidence>
<dbReference type="PROSITE" id="PS50158">
    <property type="entry name" value="ZF_CCHC"/>
    <property type="match status" value="1"/>
</dbReference>
<dbReference type="SMART" id="SM00360">
    <property type="entry name" value="RRM"/>
    <property type="match status" value="1"/>
</dbReference>
<organism evidence="7 8">
    <name type="scientific">Chlorella vulgaris</name>
    <name type="common">Green alga</name>
    <dbReference type="NCBI Taxonomy" id="3077"/>
    <lineage>
        <taxon>Eukaryota</taxon>
        <taxon>Viridiplantae</taxon>
        <taxon>Chlorophyta</taxon>
        <taxon>core chlorophytes</taxon>
        <taxon>Trebouxiophyceae</taxon>
        <taxon>Chlorellales</taxon>
        <taxon>Chlorellaceae</taxon>
        <taxon>Chlorella clade</taxon>
        <taxon>Chlorella</taxon>
    </lineage>
</organism>
<keyword evidence="8" id="KW-1185">Reference proteome</keyword>
<reference evidence="7" key="2">
    <citation type="submission" date="2020-11" db="EMBL/GenBank/DDBJ databases">
        <authorList>
            <person name="Cecchin M."/>
            <person name="Marcolungo L."/>
            <person name="Rossato M."/>
            <person name="Girolomoni L."/>
            <person name="Cosentino E."/>
            <person name="Cuine S."/>
            <person name="Li-Beisson Y."/>
            <person name="Delledonne M."/>
            <person name="Ballottari M."/>
        </authorList>
    </citation>
    <scope>NUCLEOTIDE SEQUENCE</scope>
    <source>
        <strain evidence="7">211/11P</strain>
        <tissue evidence="7">Whole cell</tissue>
    </source>
</reference>
<evidence type="ECO:0000256" key="1">
    <source>
        <dbReference type="ARBA" id="ARBA00023187"/>
    </source>
</evidence>
<keyword evidence="2" id="KW-0479">Metal-binding</keyword>
<dbReference type="SUPFAM" id="SSF57756">
    <property type="entry name" value="Retrovirus zinc finger-like domains"/>
    <property type="match status" value="1"/>
</dbReference>
<proteinExistence type="predicted"/>
<feature type="compositionally biased region" description="Basic and acidic residues" evidence="4">
    <location>
        <begin position="153"/>
        <end position="209"/>
    </location>
</feature>
<dbReference type="SMART" id="SM00343">
    <property type="entry name" value="ZnF_C2HC"/>
    <property type="match status" value="1"/>
</dbReference>
<feature type="compositionally biased region" description="Gly residues" evidence="4">
    <location>
        <begin position="140"/>
        <end position="152"/>
    </location>
</feature>
<keyword evidence="2" id="KW-0863">Zinc-finger</keyword>
<dbReference type="EMBL" id="SIDB01000002">
    <property type="protein sequence ID" value="KAI3435656.1"/>
    <property type="molecule type" value="Genomic_DNA"/>
</dbReference>
<reference evidence="7" key="1">
    <citation type="journal article" date="2019" name="Plant J.">
        <title>Chlorella vulgaris genome assembly and annotation reveals the molecular basis for metabolic acclimation to high light conditions.</title>
        <authorList>
            <person name="Cecchin M."/>
            <person name="Marcolungo L."/>
            <person name="Rossato M."/>
            <person name="Girolomoni L."/>
            <person name="Cosentino E."/>
            <person name="Cuine S."/>
            <person name="Li-Beisson Y."/>
            <person name="Delledonne M."/>
            <person name="Ballottari M."/>
        </authorList>
    </citation>
    <scope>NUCLEOTIDE SEQUENCE</scope>
    <source>
        <strain evidence="7">211/11P</strain>
    </source>
</reference>
<dbReference type="GO" id="GO:0008380">
    <property type="term" value="P:RNA splicing"/>
    <property type="evidence" value="ECO:0007669"/>
    <property type="project" value="UniProtKB-KW"/>
</dbReference>
<dbReference type="OrthoDB" id="5970at2759"/>
<evidence type="ECO:0000256" key="3">
    <source>
        <dbReference type="PROSITE-ProRule" id="PRU00176"/>
    </source>
</evidence>
<dbReference type="SUPFAM" id="SSF54928">
    <property type="entry name" value="RNA-binding domain, RBD"/>
    <property type="match status" value="1"/>
</dbReference>
<evidence type="ECO:0000256" key="4">
    <source>
        <dbReference type="SAM" id="MobiDB-lite"/>
    </source>
</evidence>
<feature type="compositionally biased region" description="Basic and acidic residues" evidence="4">
    <location>
        <begin position="218"/>
        <end position="228"/>
    </location>
</feature>
<evidence type="ECO:0000259" key="6">
    <source>
        <dbReference type="PROSITE" id="PS50158"/>
    </source>
</evidence>
<dbReference type="GO" id="GO:0008270">
    <property type="term" value="F:zinc ion binding"/>
    <property type="evidence" value="ECO:0007669"/>
    <property type="project" value="UniProtKB-KW"/>
</dbReference>
<dbReference type="InterPro" id="IPR035979">
    <property type="entry name" value="RBD_domain_sf"/>
</dbReference>
<dbReference type="InterPro" id="IPR050907">
    <property type="entry name" value="SRSF"/>
</dbReference>
<protein>
    <submittedName>
        <fullName evidence="7">Uncharacterized protein</fullName>
    </submittedName>
</protein>
<keyword evidence="1" id="KW-0507">mRNA processing</keyword>
<feature type="domain" description="RRM" evidence="5">
    <location>
        <begin position="5"/>
        <end position="74"/>
    </location>
</feature>
<evidence type="ECO:0000313" key="8">
    <source>
        <dbReference type="Proteomes" id="UP001055712"/>
    </source>
</evidence>
<accession>A0A9D4TUV5</accession>
<dbReference type="InterPro" id="IPR036875">
    <property type="entry name" value="Znf_CCHC_sf"/>
</dbReference>
<dbReference type="PROSITE" id="PS50102">
    <property type="entry name" value="RRM"/>
    <property type="match status" value="1"/>
</dbReference>
<dbReference type="Pfam" id="PF00076">
    <property type="entry name" value="RRM_1"/>
    <property type="match status" value="1"/>
</dbReference>
<dbReference type="Proteomes" id="UP001055712">
    <property type="component" value="Unassembled WGS sequence"/>
</dbReference>
<dbReference type="AlphaFoldDB" id="A0A9D4TUV5"/>
<gene>
    <name evidence="7" type="ORF">D9Q98_001714</name>
</gene>
<keyword evidence="1" id="KW-0508">mRNA splicing</keyword>
<feature type="compositionally biased region" description="Gly residues" evidence="4">
    <location>
        <begin position="80"/>
        <end position="96"/>
    </location>
</feature>